<dbReference type="Pfam" id="PF09994">
    <property type="entry name" value="T6SS_Tle1-like_cat"/>
    <property type="match status" value="1"/>
</dbReference>
<proteinExistence type="predicted"/>
<sequence>MSAVLASQATPPPAKTRRRLILCLDGTWNTADGEEITNIVRLRDMLQPGVTDGVEQRIYYDEGVGTRGGLDTYLGGGMGRGLDVNVRQAYRFLSRFYEKGDEIYIFGFSRGAFTARSLAGYIGATGLLHRDNCTRENEEATWLHYRTDTKDRYPKDGLRLARLCHENLRIRTLGVFDTVGSLGIPLDAADWLTGRRSQYQFHDTTLSSVIDHSLQALAIDEMRRFFPPSLWQVPQHANFTTVEQVWFPGVHSDIGGGYGAGGIGAVTLDWMLNRIDTLNAGAGQASLSFRPGHRPAPSGAAPVAIHESRHGWRSILSNREPSLRVIAQQRPPDKGYTLAALPPHAKPLGEYVHLSALERLMGGNNAKGEAYRPRNLAFALEQFFAPAHVALAHPTVDLGFMGDAGPLDWLNDPADFARLQSAMPPEHHPALATARANWVQPPTPHPASQPAAASPAP</sequence>
<gene>
    <name evidence="3" type="ORF">SAMN05660859_0932</name>
</gene>
<dbReference type="PANTHER" id="PTHR33840:SF1">
    <property type="entry name" value="TLE1 PHOSPHOLIPASE DOMAIN-CONTAINING PROTEIN"/>
    <property type="match status" value="1"/>
</dbReference>
<dbReference type="GO" id="GO:0016787">
    <property type="term" value="F:hydrolase activity"/>
    <property type="evidence" value="ECO:0007669"/>
    <property type="project" value="UniProtKB-KW"/>
</dbReference>
<evidence type="ECO:0000259" key="2">
    <source>
        <dbReference type="Pfam" id="PF09994"/>
    </source>
</evidence>
<accession>A0A1G4Q3Z5</accession>
<evidence type="ECO:0000256" key="1">
    <source>
        <dbReference type="SAM" id="MobiDB-lite"/>
    </source>
</evidence>
<feature type="compositionally biased region" description="Low complexity" evidence="1">
    <location>
        <begin position="448"/>
        <end position="457"/>
    </location>
</feature>
<reference evidence="4" key="1">
    <citation type="submission" date="2016-10" db="EMBL/GenBank/DDBJ databases">
        <authorList>
            <person name="Varghese N."/>
            <person name="Submissions S."/>
        </authorList>
    </citation>
    <scope>NUCLEOTIDE SEQUENCE [LARGE SCALE GENOMIC DNA]</scope>
    <source>
        <strain evidence="4">CGMCC 1.1761</strain>
    </source>
</reference>
<keyword evidence="3" id="KW-0378">Hydrolase</keyword>
<dbReference type="RefSeq" id="WP_091436492.1">
    <property type="nucleotide sequence ID" value="NZ_FMTP01000001.1"/>
</dbReference>
<evidence type="ECO:0000313" key="4">
    <source>
        <dbReference type="Proteomes" id="UP000198889"/>
    </source>
</evidence>
<dbReference type="AlphaFoldDB" id="A0A1G4Q3Z5"/>
<organism evidence="3 4">
    <name type="scientific">Ancylobacter rudongensis</name>
    <dbReference type="NCBI Taxonomy" id="177413"/>
    <lineage>
        <taxon>Bacteria</taxon>
        <taxon>Pseudomonadati</taxon>
        <taxon>Pseudomonadota</taxon>
        <taxon>Alphaproteobacteria</taxon>
        <taxon>Hyphomicrobiales</taxon>
        <taxon>Xanthobacteraceae</taxon>
        <taxon>Ancylobacter</taxon>
    </lineage>
</organism>
<feature type="region of interest" description="Disordered" evidence="1">
    <location>
        <begin position="438"/>
        <end position="457"/>
    </location>
</feature>
<dbReference type="PANTHER" id="PTHR33840">
    <property type="match status" value="1"/>
</dbReference>
<dbReference type="Proteomes" id="UP000198889">
    <property type="component" value="Unassembled WGS sequence"/>
</dbReference>
<name>A0A1G4Q3Z5_9HYPH</name>
<feature type="domain" description="T6SS Phospholipase effector Tle1-like catalytic" evidence="2">
    <location>
        <begin position="18"/>
        <end position="273"/>
    </location>
</feature>
<protein>
    <submittedName>
        <fullName evidence="3">Uncharacterized alpha/beta hydrolase domain</fullName>
    </submittedName>
</protein>
<keyword evidence="4" id="KW-1185">Reference proteome</keyword>
<dbReference type="InterPro" id="IPR018712">
    <property type="entry name" value="Tle1-like_cat"/>
</dbReference>
<dbReference type="EMBL" id="FMTP01000001">
    <property type="protein sequence ID" value="SCW38869.1"/>
    <property type="molecule type" value="Genomic_DNA"/>
</dbReference>
<evidence type="ECO:0000313" key="3">
    <source>
        <dbReference type="EMBL" id="SCW38869.1"/>
    </source>
</evidence>